<comment type="caution">
    <text evidence="2">The sequence shown here is derived from an EMBL/GenBank/DDBJ whole genome shotgun (WGS) entry which is preliminary data.</text>
</comment>
<evidence type="ECO:0000256" key="1">
    <source>
        <dbReference type="SAM" id="MobiDB-lite"/>
    </source>
</evidence>
<evidence type="ECO:0008006" key="4">
    <source>
        <dbReference type="Google" id="ProtNLM"/>
    </source>
</evidence>
<feature type="compositionally biased region" description="Low complexity" evidence="1">
    <location>
        <begin position="292"/>
        <end position="317"/>
    </location>
</feature>
<feature type="region of interest" description="Disordered" evidence="1">
    <location>
        <begin position="273"/>
        <end position="334"/>
    </location>
</feature>
<organism evidence="2 3">
    <name type="scientific">Acetobacter syzygii</name>
    <dbReference type="NCBI Taxonomy" id="146476"/>
    <lineage>
        <taxon>Bacteria</taxon>
        <taxon>Pseudomonadati</taxon>
        <taxon>Pseudomonadota</taxon>
        <taxon>Alphaproteobacteria</taxon>
        <taxon>Acetobacterales</taxon>
        <taxon>Acetobacteraceae</taxon>
        <taxon>Acetobacter</taxon>
    </lineage>
</organism>
<keyword evidence="3" id="KW-1185">Reference proteome</keyword>
<proteinExistence type="predicted"/>
<evidence type="ECO:0000313" key="2">
    <source>
        <dbReference type="EMBL" id="PAL24779.1"/>
    </source>
</evidence>
<sequence length="443" mass="45988">MHTACTAPQVWHSPCRAVPRHSHQQFRAECARQTEQNSMKNILAQDRMRSVRMTDEDGRLYVAATPISKATINAYYGREIPGAQSLGLDPDRLYHLLRDPEELARAAPTFNALPVLAEHAHVTAQAPRAELVVGTTGTNATFTSPYLTNSLAIWNAGAIHNIRSGAQRELSCAYRYTPVMEAGQFEGQPYDGRMTNIRGNHVALVPSGRAGPDVLVADAKPKDIAMVQEHAAPTAGQVFARLGTAFASGALAMTASMAELGAWFKHNGVPVAPVPQDPAEEPPRLPTSQPVAGAKSGTAAGAATGATAAPPACGAPADRVGQTPPPATAQDAAVHSAVAAALAAERQRNQHTQEARTLVRPLVGDVLGMDSAADILRYALTEQGVQTEGVNEPGLKALVLACLGAGATGGVPGGGGVSAGVVGAADHAACVATRFGVHAPRKL</sequence>
<evidence type="ECO:0000313" key="3">
    <source>
        <dbReference type="Proteomes" id="UP000216033"/>
    </source>
</evidence>
<protein>
    <recommendedName>
        <fullName evidence="4">DUF2213 domain-containing protein</fullName>
    </recommendedName>
</protein>
<dbReference type="STRING" id="1231343.Absy_008_179"/>
<dbReference type="OrthoDB" id="7549700at2"/>
<gene>
    <name evidence="2" type="ORF">B9K05_08775</name>
</gene>
<dbReference type="InterPro" id="IPR016913">
    <property type="entry name" value="UCP029215"/>
</dbReference>
<dbReference type="EMBL" id="NDFP01000008">
    <property type="protein sequence ID" value="PAL24779.1"/>
    <property type="molecule type" value="Genomic_DNA"/>
</dbReference>
<reference evidence="2 3" key="1">
    <citation type="submission" date="2017-04" db="EMBL/GenBank/DDBJ databases">
        <title>Kefir bacterial isolates.</title>
        <authorList>
            <person name="Kim Y."/>
            <person name="Blasche S."/>
            <person name="Patil K.R."/>
        </authorList>
    </citation>
    <scope>NUCLEOTIDE SEQUENCE [LARGE SCALE GENOMIC DNA]</scope>
    <source>
        <strain evidence="2 3">KR-2</strain>
    </source>
</reference>
<dbReference type="Proteomes" id="UP000216033">
    <property type="component" value="Unassembled WGS sequence"/>
</dbReference>
<accession>A0A270BIC6</accession>
<dbReference type="AlphaFoldDB" id="A0A270BIC6"/>
<dbReference type="Pfam" id="PF09979">
    <property type="entry name" value="DUF2213"/>
    <property type="match status" value="1"/>
</dbReference>
<name>A0A270BIC6_9PROT</name>